<name>A0A5B2XHE4_9PSEU</name>
<protein>
    <submittedName>
        <fullName evidence="1">3-hydroxylacyl-ACP dehydratase</fullName>
    </submittedName>
</protein>
<keyword evidence="2" id="KW-1185">Reference proteome</keyword>
<dbReference type="RefSeq" id="WP_149849605.1">
    <property type="nucleotide sequence ID" value="NZ_VUOB01000021.1"/>
</dbReference>
<comment type="caution">
    <text evidence="1">The sequence shown here is derived from an EMBL/GenBank/DDBJ whole genome shotgun (WGS) entry which is preliminary data.</text>
</comment>
<evidence type="ECO:0000313" key="2">
    <source>
        <dbReference type="Proteomes" id="UP000323454"/>
    </source>
</evidence>
<dbReference type="InterPro" id="IPR029069">
    <property type="entry name" value="HotDog_dom_sf"/>
</dbReference>
<organism evidence="1 2">
    <name type="scientific">Solihabitans fulvus</name>
    <dbReference type="NCBI Taxonomy" id="1892852"/>
    <lineage>
        <taxon>Bacteria</taxon>
        <taxon>Bacillati</taxon>
        <taxon>Actinomycetota</taxon>
        <taxon>Actinomycetes</taxon>
        <taxon>Pseudonocardiales</taxon>
        <taxon>Pseudonocardiaceae</taxon>
        <taxon>Solihabitans</taxon>
    </lineage>
</organism>
<dbReference type="Proteomes" id="UP000323454">
    <property type="component" value="Unassembled WGS sequence"/>
</dbReference>
<gene>
    <name evidence="1" type="ORF">F0L68_12040</name>
</gene>
<dbReference type="OrthoDB" id="4566877at2"/>
<reference evidence="1 2" key="2">
    <citation type="submission" date="2019-09" db="EMBL/GenBank/DDBJ databases">
        <authorList>
            <person name="Jin C."/>
        </authorList>
    </citation>
    <scope>NUCLEOTIDE SEQUENCE [LARGE SCALE GENOMIC DNA]</scope>
    <source>
        <strain evidence="1 2">AN110305</strain>
    </source>
</reference>
<dbReference type="SUPFAM" id="SSF54637">
    <property type="entry name" value="Thioesterase/thiol ester dehydrase-isomerase"/>
    <property type="match status" value="1"/>
</dbReference>
<evidence type="ECO:0000313" key="1">
    <source>
        <dbReference type="EMBL" id="KAA2262626.1"/>
    </source>
</evidence>
<dbReference type="EMBL" id="VUOB01000021">
    <property type="protein sequence ID" value="KAA2262626.1"/>
    <property type="molecule type" value="Genomic_DNA"/>
</dbReference>
<proteinExistence type="predicted"/>
<reference evidence="1 2" key="1">
    <citation type="submission" date="2019-09" db="EMBL/GenBank/DDBJ databases">
        <title>Goodfellowia gen. nov., a new genus of the Pseudonocardineae related to Actinoalloteichus, containing Goodfellowia coeruleoviolacea gen. nov., comb. nov. gen. nov., comb. nov.</title>
        <authorList>
            <person name="Labeda D."/>
        </authorList>
    </citation>
    <scope>NUCLEOTIDE SEQUENCE [LARGE SCALE GENOMIC DNA]</scope>
    <source>
        <strain evidence="1 2">AN110305</strain>
    </source>
</reference>
<dbReference type="AlphaFoldDB" id="A0A5B2XHE4"/>
<dbReference type="Gene3D" id="3.10.129.10">
    <property type="entry name" value="Hotdog Thioesterase"/>
    <property type="match status" value="1"/>
</dbReference>
<accession>A0A5B2XHE4</accession>
<sequence>MSFYLVDRIDSLIPGQSVLARKSLSGNEDYWRWDGGSAHLPAELLLESLCQAGSWLVLASTDFGRRAALLSVDEVDCPGTARAGDVLRIHGSVESLGERTAALSGVVSVRGTPVLAARGILCALVPAARLEDPAHTMRRYEALCGRERST</sequence>